<name>A0A4U7MXY6_9RHOB</name>
<organism evidence="1 2">
    <name type="scientific">Shimia litoralis</name>
    <dbReference type="NCBI Taxonomy" id="420403"/>
    <lineage>
        <taxon>Bacteria</taxon>
        <taxon>Pseudomonadati</taxon>
        <taxon>Pseudomonadota</taxon>
        <taxon>Alphaproteobacteria</taxon>
        <taxon>Rhodobacterales</taxon>
        <taxon>Roseobacteraceae</taxon>
    </lineage>
</organism>
<evidence type="ECO:0000313" key="2">
    <source>
        <dbReference type="Proteomes" id="UP000306575"/>
    </source>
</evidence>
<evidence type="ECO:0008006" key="3">
    <source>
        <dbReference type="Google" id="ProtNLM"/>
    </source>
</evidence>
<keyword evidence="2" id="KW-1185">Reference proteome</keyword>
<accession>A0A4U7MXY6</accession>
<dbReference type="EMBL" id="SULI01000017">
    <property type="protein sequence ID" value="TKZ18089.1"/>
    <property type="molecule type" value="Genomic_DNA"/>
</dbReference>
<dbReference type="Pfam" id="PF13704">
    <property type="entry name" value="Glyco_tranf_2_4"/>
    <property type="match status" value="1"/>
</dbReference>
<gene>
    <name evidence="1" type="ORF">FAP39_12930</name>
</gene>
<protein>
    <recommendedName>
        <fullName evidence="3">Glycosyltransferase family 2 protein</fullName>
    </recommendedName>
</protein>
<comment type="caution">
    <text evidence="1">The sequence shown here is derived from an EMBL/GenBank/DDBJ whole genome shotgun (WGS) entry which is preliminary data.</text>
</comment>
<sequence>MVDQPDVSVFSVDTDYNLSYYGVAWQQALMANFRVGKWSLVADADELLFWEPTHQAPLENLLSMPDFQGADAARVFMLDMYPKGALECADFRKLSPFDQAGFVDQEPFLANVLGRGPYSNMKTWTSALRHRLMPGSRSDLFVAQKVALLKYQPWMQLSAGLHFVNGVNFAQRDLLFGHFKYNSDFRQKAQQEAVRQQHFNNAEEYAKYANLMSEGRSQIFTKGISVLWRDCAFVNKMMTEDGPQSGELQVKYSIKKVVKFV</sequence>
<dbReference type="Proteomes" id="UP000306575">
    <property type="component" value="Unassembled WGS sequence"/>
</dbReference>
<evidence type="ECO:0000313" key="1">
    <source>
        <dbReference type="EMBL" id="TKZ18089.1"/>
    </source>
</evidence>
<reference evidence="1 2" key="1">
    <citation type="submission" date="2019-04" db="EMBL/GenBank/DDBJ databases">
        <title>Genome sequence of Pelagicola litoralis CL-ES2.</title>
        <authorList>
            <person name="Cao J."/>
        </authorList>
    </citation>
    <scope>NUCLEOTIDE SEQUENCE [LARGE SCALE GENOMIC DNA]</scope>
    <source>
        <strain evidence="1 2">CL-ES2</strain>
    </source>
</reference>
<dbReference type="AlphaFoldDB" id="A0A4U7MXY6"/>
<proteinExistence type="predicted"/>
<dbReference type="OrthoDB" id="928930at2"/>